<feature type="region of interest" description="Disordered" evidence="3">
    <location>
        <begin position="1208"/>
        <end position="1232"/>
    </location>
</feature>
<feature type="compositionally biased region" description="Pro residues" evidence="3">
    <location>
        <begin position="1004"/>
        <end position="1034"/>
    </location>
</feature>
<sequence>MSSADKSRQSSGGRSLFSRNKNKDRRTTDADHLDAASTMSSRSSRHKRDSSSVSIDAPASPDPGINMMAGVITSIPYESVPPGSRSPIPVEYLPKPDQMPVRRDPLPHHLNKGGMDFHQYPSFDQSTFNAGSHASVSRPVTGPSNVTMSSTGRQPQYQQWGPARGSMASATNGSRYDSYMASNGRGSGDNLSIFSGNPGYREVGNTRSSQLALPTASSQSSHGSHTSHRDSHRLTKFSGLGSSAQEGFVFPKPDDDNVVEQMFLQLMQKRGWHNLPEQARRQMMAYPPQKKWTLLHQDRLTEWQGEQKRRQTARTNQYAAPDVTTYSDEEGTPEWYVRRVMEDKLDTKGMGSLEVNLRTQQIGWVRRFVECQGQVALVTLLLKLNRKTALGPAPDNSKAEKSLDREYDIVKCLKALMNNKFGADDALMQQKVLLALATSLISARLTTRKLVSEILTFLCTWGDNGEGHLKVIQALDEVKAQSGENGRFDAWMRLVEVTVDGRGKMGSLVGASEELRTGGIGMENLLMEYAVTTLMLVNMIVDSPERDLQLRVHVRAQFTACGIKRILTKMEGFQYDLLDKQIERYRTNEAIDYEDMLERDNSSIKDNVDGDIKDMNDPVQIADAIYQRIQGSRAQDYFVSSLQHLMLIRTHDGEERLRMFQLVDAMLSYVAMDRRLPNMDLKQSLNFTVQSLLDKLHTDSEARQAQDEALESRQIAEAAMAERDEMRARLELGADGLVAKMQKQLDEQARFIQAQKRQADGLKAELDSVQTLRSKEAQRNELETRELYLMLRDAQDIAASNAVKGNKNTDNTANAAQMQGILDRERLMERLQKQLERQKTQFKLEGRAWGDGTGPSDRLRALREEMEGEEPETPPGGGTPPRDFTNSVLGSINRQTRITRKPVSSQKEGTDDDAIEETEETEGDNGIIYERPRIVHMKRPMMDPRHQAGLLDEIGSKVKKYEGSDSEEGDGVTTGPSHPSMESSTPLTPADGDTPKIEVADPTGAPPPPPLPPPMPGQVLGAPPPPPPPPPPMPGMLSGAMPPPPPPPMPGLIPGNFLPQKAAFTTSGIGLPVVRPKKKLKALHWDKVDTPETSHWAAHAPTAEEREEKYNELNRKGILDEVEKLFLAKEIKQIGTGSSKKSDKKQIISADVRKAYEIALAKFSHHSVDKIVQMIIHCDTDVLDNQVVMDFLQKDDLCNIPDNTAKQMAPYSRDLTGPEANNQTREQDPSELTRQDQIYLYTAFELHHYWKSRMRALALTRSFEPDYDELNERIRQVVNVSESLRDSVSLMNVLGLILDIGNYMNDANKQARGFKLSSLARLGMVKDDKNESTLADMVERIVRSQYPEWEGFANDIGGVLAVQKVNIDQLSADAKKYVDNIRNVQMSLDSGNLSDPKKFHPQDRVSQIVQRCMKEARRKAEQMELYLDEMMRTYKDIMVFYGEDPTDENARRDFFTKLATFVSEWKKSREKNLQLEETRRRNEASMKRKHAQQKASSALTDGTTASQSSTGAMDSLLEKLRAAAPQARDQRDRRRRARLKDRHQVRVASGQKVPDLNEIPELEATLLSREETIDEEGNLLSPGLASSKEGDDDVADRAAALLQGMRGGEGADGDDPDMRESIRKARRQTADEERRLRRRRREKATMDDNREGGPDGNDVPSTDAGLAEEEKQDDEEMEDQETKEPDPKHVEQHAEKA</sequence>
<feature type="compositionally biased region" description="Polar residues" evidence="3">
    <location>
        <begin position="1493"/>
        <end position="1512"/>
    </location>
</feature>
<dbReference type="GO" id="GO:0005934">
    <property type="term" value="C:cellular bud tip"/>
    <property type="evidence" value="ECO:0007669"/>
    <property type="project" value="UniProtKB-ARBA"/>
</dbReference>
<dbReference type="EMBL" id="NRSZ01000353">
    <property type="protein sequence ID" value="PNY27732.1"/>
    <property type="molecule type" value="Genomic_DNA"/>
</dbReference>
<dbReference type="GO" id="GO:1903475">
    <property type="term" value="P:mitotic actomyosin contractile ring assembly"/>
    <property type="evidence" value="ECO:0007669"/>
    <property type="project" value="TreeGrafter"/>
</dbReference>
<dbReference type="GO" id="GO:0033554">
    <property type="term" value="P:cellular response to stress"/>
    <property type="evidence" value="ECO:0007669"/>
    <property type="project" value="UniProtKB-ARBA"/>
</dbReference>
<dbReference type="SMART" id="SM01140">
    <property type="entry name" value="Drf_GBD"/>
    <property type="match status" value="1"/>
</dbReference>
<feature type="region of interest" description="Disordered" evidence="3">
    <location>
        <begin position="1570"/>
        <end position="1697"/>
    </location>
</feature>
<dbReference type="FunFam" id="6.10.30.50:FF:000001">
    <property type="entry name" value="Cytokinesis sepA protein"/>
    <property type="match status" value="1"/>
</dbReference>
<dbReference type="GO" id="GO:0032991">
    <property type="term" value="C:protein-containing complex"/>
    <property type="evidence" value="ECO:0007669"/>
    <property type="project" value="UniProtKB-ARBA"/>
</dbReference>
<dbReference type="GO" id="GO:0003779">
    <property type="term" value="F:actin binding"/>
    <property type="evidence" value="ECO:0007669"/>
    <property type="project" value="InterPro"/>
</dbReference>
<feature type="compositionally biased region" description="Polar residues" evidence="3">
    <location>
        <begin position="974"/>
        <end position="987"/>
    </location>
</feature>
<dbReference type="SUPFAM" id="SSF101447">
    <property type="entry name" value="Formin homology 2 domain (FH2 domain)"/>
    <property type="match status" value="1"/>
</dbReference>
<dbReference type="GO" id="GO:0032153">
    <property type="term" value="C:cell division site"/>
    <property type="evidence" value="ECO:0007669"/>
    <property type="project" value="UniProtKB-ARBA"/>
</dbReference>
<dbReference type="PROSITE" id="PS51444">
    <property type="entry name" value="FH2"/>
    <property type="match status" value="1"/>
</dbReference>
<dbReference type="InterPro" id="IPR014767">
    <property type="entry name" value="DAD_dom"/>
</dbReference>
<evidence type="ECO:0000313" key="7">
    <source>
        <dbReference type="EMBL" id="PNY27732.1"/>
    </source>
</evidence>
<dbReference type="Pfam" id="PF06367">
    <property type="entry name" value="Drf_FH3"/>
    <property type="match status" value="1"/>
</dbReference>
<evidence type="ECO:0000259" key="6">
    <source>
        <dbReference type="PROSITE" id="PS51444"/>
    </source>
</evidence>
<feature type="compositionally biased region" description="Acidic residues" evidence="3">
    <location>
        <begin position="910"/>
        <end position="923"/>
    </location>
</feature>
<feature type="compositionally biased region" description="Polar residues" evidence="3">
    <location>
        <begin position="205"/>
        <end position="216"/>
    </location>
</feature>
<dbReference type="FunFam" id="1.20.58.2220:FF:000006">
    <property type="entry name" value="Cytokinesis protein sepA"/>
    <property type="match status" value="1"/>
</dbReference>
<feature type="compositionally biased region" description="Basic and acidic residues" evidence="3">
    <location>
        <begin position="25"/>
        <end position="34"/>
    </location>
</feature>
<dbReference type="SMART" id="SM01139">
    <property type="entry name" value="Drf_FH3"/>
    <property type="match status" value="1"/>
</dbReference>
<feature type="compositionally biased region" description="Basic residues" evidence="3">
    <location>
        <begin position="1533"/>
        <end position="1545"/>
    </location>
</feature>
<dbReference type="InterPro" id="IPR016024">
    <property type="entry name" value="ARM-type_fold"/>
</dbReference>
<keyword evidence="1" id="KW-0175">Coiled coil</keyword>
<dbReference type="Pfam" id="PF02181">
    <property type="entry name" value="FH2"/>
    <property type="match status" value="1"/>
</dbReference>
<feature type="region of interest" description="Disordered" evidence="3">
    <location>
        <begin position="959"/>
        <end position="1050"/>
    </location>
</feature>
<dbReference type="Gene3D" id="1.25.10.10">
    <property type="entry name" value="Leucine-rich Repeat Variant"/>
    <property type="match status" value="1"/>
</dbReference>
<dbReference type="Gene3D" id="1.10.238.150">
    <property type="entry name" value="Formin, FH3 diaphanous domain"/>
    <property type="match status" value="1"/>
</dbReference>
<accession>A0A2K3QJM0</accession>
<name>A0A2K3QJM0_9HYPO</name>
<feature type="region of interest" description="Disordered" evidence="3">
    <location>
        <begin position="129"/>
        <end position="171"/>
    </location>
</feature>
<dbReference type="InterPro" id="IPR051661">
    <property type="entry name" value="Actin_filament_regulator"/>
</dbReference>
<dbReference type="InterPro" id="IPR015425">
    <property type="entry name" value="FH2_Formin"/>
</dbReference>
<dbReference type="STRING" id="45235.A0A2K3QJM0"/>
<reference evidence="7 8" key="1">
    <citation type="submission" date="2017-08" db="EMBL/GenBank/DDBJ databases">
        <title>Harnessing the power of phylogenomics to disentangle the directionality and signatures of interkingdom host jumping in the parasitic fungal genus Tolypocladium.</title>
        <authorList>
            <person name="Quandt C.A."/>
            <person name="Patterson W."/>
            <person name="Spatafora J.W."/>
        </authorList>
    </citation>
    <scope>NUCLEOTIDE SEQUENCE [LARGE SCALE GENOMIC DNA]</scope>
    <source>
        <strain evidence="7 8">CBS 113982</strain>
    </source>
</reference>
<dbReference type="PANTHER" id="PTHR47102:SF2">
    <property type="entry name" value="PROTEIN BNI1"/>
    <property type="match status" value="1"/>
</dbReference>
<dbReference type="GO" id="GO:0043332">
    <property type="term" value="C:mating projection tip"/>
    <property type="evidence" value="ECO:0007669"/>
    <property type="project" value="TreeGrafter"/>
</dbReference>
<dbReference type="PANTHER" id="PTHR47102">
    <property type="entry name" value="PROTEIN BNI1"/>
    <property type="match status" value="1"/>
</dbReference>
<dbReference type="Gene3D" id="1.20.58.2220">
    <property type="entry name" value="Formin, FH2 domain"/>
    <property type="match status" value="1"/>
</dbReference>
<feature type="region of interest" description="Disordered" evidence="3">
    <location>
        <begin position="865"/>
        <end position="941"/>
    </location>
</feature>
<feature type="compositionally biased region" description="Basic and acidic residues" evidence="3">
    <location>
        <begin position="1680"/>
        <end position="1697"/>
    </location>
</feature>
<dbReference type="InterPro" id="IPR010473">
    <property type="entry name" value="GTPase-bd"/>
</dbReference>
<feature type="domain" description="DAD" evidence="4">
    <location>
        <begin position="1506"/>
        <end position="1538"/>
    </location>
</feature>
<feature type="compositionally biased region" description="Pro residues" evidence="3">
    <location>
        <begin position="1041"/>
        <end position="1050"/>
    </location>
</feature>
<dbReference type="OrthoDB" id="1104827at2759"/>
<evidence type="ECO:0000259" key="5">
    <source>
        <dbReference type="PROSITE" id="PS51232"/>
    </source>
</evidence>
<dbReference type="GO" id="GO:0051017">
    <property type="term" value="P:actin filament bundle assembly"/>
    <property type="evidence" value="ECO:0007669"/>
    <property type="project" value="TreeGrafter"/>
</dbReference>
<feature type="compositionally biased region" description="Basic and acidic residues" evidence="3">
    <location>
        <begin position="1643"/>
        <end position="1653"/>
    </location>
</feature>
<dbReference type="GO" id="GO:0000131">
    <property type="term" value="C:incipient cellular bud site"/>
    <property type="evidence" value="ECO:0007669"/>
    <property type="project" value="UniProtKB-ARBA"/>
</dbReference>
<dbReference type="GO" id="GO:0015629">
    <property type="term" value="C:actin cytoskeleton"/>
    <property type="evidence" value="ECO:0007669"/>
    <property type="project" value="UniProtKB-ARBA"/>
</dbReference>
<dbReference type="PROSITE" id="PS51231">
    <property type="entry name" value="DAD"/>
    <property type="match status" value="1"/>
</dbReference>
<dbReference type="Pfam" id="PF06371">
    <property type="entry name" value="Drf_GBD"/>
    <property type="match status" value="1"/>
</dbReference>
<comment type="similarity">
    <text evidence="2">Belongs to the formin homology family. BNI1 subfamily.</text>
</comment>
<comment type="caution">
    <text evidence="7">The sequence shown here is derived from an EMBL/GenBank/DDBJ whole genome shotgun (WGS) entry which is preliminary data.</text>
</comment>
<dbReference type="InterPro" id="IPR042201">
    <property type="entry name" value="FH2_Formin_sf"/>
</dbReference>
<evidence type="ECO:0000256" key="1">
    <source>
        <dbReference type="ARBA" id="ARBA00023054"/>
    </source>
</evidence>
<dbReference type="GO" id="GO:0051016">
    <property type="term" value="P:barbed-end actin filament capping"/>
    <property type="evidence" value="ECO:0007669"/>
    <property type="project" value="TreeGrafter"/>
</dbReference>
<keyword evidence="8" id="KW-1185">Reference proteome</keyword>
<protein>
    <submittedName>
        <fullName evidence="7">Cytokinesis protein sepA</fullName>
    </submittedName>
</protein>
<dbReference type="PROSITE" id="PS51232">
    <property type="entry name" value="GBD_FH3"/>
    <property type="match status" value="1"/>
</dbReference>
<evidence type="ECO:0000259" key="4">
    <source>
        <dbReference type="PROSITE" id="PS51231"/>
    </source>
</evidence>
<feature type="compositionally biased region" description="Polar residues" evidence="3">
    <location>
        <begin position="884"/>
        <end position="907"/>
    </location>
</feature>
<evidence type="ECO:0000256" key="3">
    <source>
        <dbReference type="SAM" id="MobiDB-lite"/>
    </source>
</evidence>
<feature type="domain" description="GBD/FH3" evidence="5">
    <location>
        <begin position="251"/>
        <end position="678"/>
    </location>
</feature>
<feature type="region of interest" description="Disordered" evidence="3">
    <location>
        <begin position="199"/>
        <end position="235"/>
    </location>
</feature>
<dbReference type="FunFam" id="1.10.238.150:FF:000003">
    <property type="entry name" value="Cytokinesis protein SepA"/>
    <property type="match status" value="1"/>
</dbReference>
<organism evidence="7 8">
    <name type="scientific">Tolypocladium capitatum</name>
    <dbReference type="NCBI Taxonomy" id="45235"/>
    <lineage>
        <taxon>Eukaryota</taxon>
        <taxon>Fungi</taxon>
        <taxon>Dikarya</taxon>
        <taxon>Ascomycota</taxon>
        <taxon>Pezizomycotina</taxon>
        <taxon>Sordariomycetes</taxon>
        <taxon>Hypocreomycetidae</taxon>
        <taxon>Hypocreales</taxon>
        <taxon>Ophiocordycipitaceae</taxon>
        <taxon>Tolypocladium</taxon>
    </lineage>
</organism>
<evidence type="ECO:0000313" key="8">
    <source>
        <dbReference type="Proteomes" id="UP000236621"/>
    </source>
</evidence>
<feature type="compositionally biased region" description="Polar residues" evidence="3">
    <location>
        <begin position="142"/>
        <end position="159"/>
    </location>
</feature>
<dbReference type="InterPro" id="IPR010472">
    <property type="entry name" value="FH3_dom"/>
</dbReference>
<feature type="region of interest" description="Disordered" evidence="3">
    <location>
        <begin position="1"/>
        <end position="64"/>
    </location>
</feature>
<dbReference type="GO" id="GO:0030010">
    <property type="term" value="P:establishment of cell polarity"/>
    <property type="evidence" value="ECO:0007669"/>
    <property type="project" value="UniProtKB-ARBA"/>
</dbReference>
<dbReference type="SMART" id="SM00498">
    <property type="entry name" value="FH2"/>
    <property type="match status" value="1"/>
</dbReference>
<dbReference type="Gene3D" id="6.10.30.50">
    <property type="match status" value="1"/>
</dbReference>
<feature type="compositionally biased region" description="Basic and acidic residues" evidence="3">
    <location>
        <begin position="1616"/>
        <end position="1635"/>
    </location>
</feature>
<gene>
    <name evidence="7" type="ORF">TCAP_02353</name>
</gene>
<dbReference type="GO" id="GO:0005938">
    <property type="term" value="C:cell cortex"/>
    <property type="evidence" value="ECO:0007669"/>
    <property type="project" value="UniProtKB-ARBA"/>
</dbReference>
<feature type="region of interest" description="Disordered" evidence="3">
    <location>
        <begin position="1470"/>
        <end position="1556"/>
    </location>
</feature>
<dbReference type="InterPro" id="IPR011989">
    <property type="entry name" value="ARM-like"/>
</dbReference>
<dbReference type="Proteomes" id="UP000236621">
    <property type="component" value="Unassembled WGS sequence"/>
</dbReference>
<proteinExistence type="inferred from homology"/>
<feature type="compositionally biased region" description="Polar residues" evidence="3">
    <location>
        <begin position="9"/>
        <end position="19"/>
    </location>
</feature>
<dbReference type="GO" id="GO:0031267">
    <property type="term" value="F:small GTPase binding"/>
    <property type="evidence" value="ECO:0007669"/>
    <property type="project" value="InterPro"/>
</dbReference>
<feature type="compositionally biased region" description="Basic and acidic residues" evidence="3">
    <location>
        <begin position="1470"/>
        <end position="1486"/>
    </location>
</feature>
<feature type="domain" description="FH2" evidence="6">
    <location>
        <begin position="1070"/>
        <end position="1491"/>
    </location>
</feature>
<dbReference type="InterPro" id="IPR014768">
    <property type="entry name" value="GBD/FH3_dom"/>
</dbReference>
<dbReference type="FunFam" id="1.25.10.10:FF:000291">
    <property type="entry name" value="Cytokinesis protein sepA"/>
    <property type="match status" value="1"/>
</dbReference>
<evidence type="ECO:0000256" key="2">
    <source>
        <dbReference type="ARBA" id="ARBA00037935"/>
    </source>
</evidence>
<feature type="compositionally biased region" description="Acidic residues" evidence="3">
    <location>
        <begin position="1666"/>
        <end position="1679"/>
    </location>
</feature>
<dbReference type="SUPFAM" id="SSF48371">
    <property type="entry name" value="ARM repeat"/>
    <property type="match status" value="1"/>
</dbReference>